<keyword evidence="2" id="KW-1185">Reference proteome</keyword>
<organism evidence="1 2">
    <name type="scientific">Microlunatus elymi</name>
    <dbReference type="NCBI Taxonomy" id="2596828"/>
    <lineage>
        <taxon>Bacteria</taxon>
        <taxon>Bacillati</taxon>
        <taxon>Actinomycetota</taxon>
        <taxon>Actinomycetes</taxon>
        <taxon>Propionibacteriales</taxon>
        <taxon>Propionibacteriaceae</taxon>
        <taxon>Microlunatus</taxon>
    </lineage>
</organism>
<evidence type="ECO:0008006" key="3">
    <source>
        <dbReference type="Google" id="ProtNLM"/>
    </source>
</evidence>
<dbReference type="EMBL" id="CP041692">
    <property type="protein sequence ID" value="QDP95354.1"/>
    <property type="molecule type" value="Genomic_DNA"/>
</dbReference>
<protein>
    <recommendedName>
        <fullName evidence="3">IrrE N-terminal-like domain-containing protein</fullName>
    </recommendedName>
</protein>
<dbReference type="RefSeq" id="WP_143985327.1">
    <property type="nucleotide sequence ID" value="NZ_CP041692.1"/>
</dbReference>
<evidence type="ECO:0000313" key="1">
    <source>
        <dbReference type="EMBL" id="QDP95354.1"/>
    </source>
</evidence>
<accession>A0A516PVZ2</accession>
<sequence length="91" mass="9936">MAQRTAIMCHELAHILLGHTPIGANSDPDALAALLAPDVDPNVARRFLARYRYADDVEVEAEALGTQLATMLARRSERCAVGHDAISDRLR</sequence>
<gene>
    <name evidence="1" type="ORF">FOE78_04995</name>
</gene>
<reference evidence="1 2" key="1">
    <citation type="submission" date="2019-07" db="EMBL/GenBank/DDBJ databases">
        <title>Microlunatus dokdonensis sp. nov. isolated from the rhizospheric soil of the wild plant Elymus tsukushiensis.</title>
        <authorList>
            <person name="Ghim S.-Y."/>
            <person name="Hwang Y.-J."/>
            <person name="Son J.-S."/>
            <person name="Shin J.-H."/>
        </authorList>
    </citation>
    <scope>NUCLEOTIDE SEQUENCE [LARGE SCALE GENOMIC DNA]</scope>
    <source>
        <strain evidence="1 2">KUDC0627</strain>
    </source>
</reference>
<name>A0A516PVZ2_9ACTN</name>
<dbReference type="KEGG" id="mik:FOE78_04995"/>
<evidence type="ECO:0000313" key="2">
    <source>
        <dbReference type="Proteomes" id="UP000319263"/>
    </source>
</evidence>
<proteinExistence type="predicted"/>
<dbReference type="Proteomes" id="UP000319263">
    <property type="component" value="Chromosome"/>
</dbReference>
<dbReference type="OrthoDB" id="4144896at2"/>
<dbReference type="AlphaFoldDB" id="A0A516PVZ2"/>